<feature type="region of interest" description="Disordered" evidence="1">
    <location>
        <begin position="1"/>
        <end position="30"/>
    </location>
</feature>
<dbReference type="EMBL" id="LXQA010213471">
    <property type="protein sequence ID" value="MCI34418.1"/>
    <property type="molecule type" value="Genomic_DNA"/>
</dbReference>
<proteinExistence type="predicted"/>
<accession>A0A392RCQ7</accession>
<reference evidence="2 3" key="1">
    <citation type="journal article" date="2018" name="Front. Plant Sci.">
        <title>Red Clover (Trifolium pratense) and Zigzag Clover (T. medium) - A Picture of Genomic Similarities and Differences.</title>
        <authorList>
            <person name="Dluhosova J."/>
            <person name="Istvanek J."/>
            <person name="Nedelnik J."/>
            <person name="Repkova J."/>
        </authorList>
    </citation>
    <scope>NUCLEOTIDE SEQUENCE [LARGE SCALE GENOMIC DNA]</scope>
    <source>
        <strain evidence="3">cv. 10/8</strain>
        <tissue evidence="2">Leaf</tissue>
    </source>
</reference>
<dbReference type="AlphaFoldDB" id="A0A392RCQ7"/>
<evidence type="ECO:0000313" key="2">
    <source>
        <dbReference type="EMBL" id="MCI34418.1"/>
    </source>
</evidence>
<sequence>MDSFGGRGQCGGRTRRGSAVQTGRQLFATV</sequence>
<comment type="caution">
    <text evidence="2">The sequence shown here is derived from an EMBL/GenBank/DDBJ whole genome shotgun (WGS) entry which is preliminary data.</text>
</comment>
<evidence type="ECO:0000313" key="3">
    <source>
        <dbReference type="Proteomes" id="UP000265520"/>
    </source>
</evidence>
<dbReference type="Proteomes" id="UP000265520">
    <property type="component" value="Unassembled WGS sequence"/>
</dbReference>
<feature type="non-terminal residue" evidence="2">
    <location>
        <position position="30"/>
    </location>
</feature>
<protein>
    <submittedName>
        <fullName evidence="2">Uncharacterized protein</fullName>
    </submittedName>
</protein>
<name>A0A392RCQ7_9FABA</name>
<evidence type="ECO:0000256" key="1">
    <source>
        <dbReference type="SAM" id="MobiDB-lite"/>
    </source>
</evidence>
<keyword evidence="3" id="KW-1185">Reference proteome</keyword>
<organism evidence="2 3">
    <name type="scientific">Trifolium medium</name>
    <dbReference type="NCBI Taxonomy" id="97028"/>
    <lineage>
        <taxon>Eukaryota</taxon>
        <taxon>Viridiplantae</taxon>
        <taxon>Streptophyta</taxon>
        <taxon>Embryophyta</taxon>
        <taxon>Tracheophyta</taxon>
        <taxon>Spermatophyta</taxon>
        <taxon>Magnoliopsida</taxon>
        <taxon>eudicotyledons</taxon>
        <taxon>Gunneridae</taxon>
        <taxon>Pentapetalae</taxon>
        <taxon>rosids</taxon>
        <taxon>fabids</taxon>
        <taxon>Fabales</taxon>
        <taxon>Fabaceae</taxon>
        <taxon>Papilionoideae</taxon>
        <taxon>50 kb inversion clade</taxon>
        <taxon>NPAAA clade</taxon>
        <taxon>Hologalegina</taxon>
        <taxon>IRL clade</taxon>
        <taxon>Trifolieae</taxon>
        <taxon>Trifolium</taxon>
    </lineage>
</organism>
<feature type="compositionally biased region" description="Gly residues" evidence="1">
    <location>
        <begin position="1"/>
        <end position="11"/>
    </location>
</feature>